<comment type="caution">
    <text evidence="4">The sequence shown here is derived from an EMBL/GenBank/DDBJ whole genome shotgun (WGS) entry which is preliminary data.</text>
</comment>
<dbReference type="SUPFAM" id="SSF82171">
    <property type="entry name" value="DPP6 N-terminal domain-like"/>
    <property type="match status" value="1"/>
</dbReference>
<dbReference type="Pfam" id="PF00326">
    <property type="entry name" value="Peptidase_S9"/>
    <property type="match status" value="1"/>
</dbReference>
<gene>
    <name evidence="4" type="ORF">CWE08_04630</name>
</gene>
<dbReference type="Proteomes" id="UP000288395">
    <property type="component" value="Unassembled WGS sequence"/>
</dbReference>
<evidence type="ECO:0000313" key="4">
    <source>
        <dbReference type="EMBL" id="RUO22467.1"/>
    </source>
</evidence>
<dbReference type="PANTHER" id="PTHR42776:SF27">
    <property type="entry name" value="DIPEPTIDYL PEPTIDASE FAMILY MEMBER 6"/>
    <property type="match status" value="1"/>
</dbReference>
<keyword evidence="1" id="KW-0378">Hydrolase</keyword>
<keyword evidence="2" id="KW-0720">Serine protease</keyword>
<dbReference type="Pfam" id="PF07676">
    <property type="entry name" value="PD40"/>
    <property type="match status" value="2"/>
</dbReference>
<keyword evidence="5" id="KW-1185">Reference proteome</keyword>
<proteinExistence type="predicted"/>
<dbReference type="InterPro" id="IPR011659">
    <property type="entry name" value="WD40"/>
</dbReference>
<feature type="domain" description="Peptidase S9 prolyl oligopeptidase catalytic" evidence="3">
    <location>
        <begin position="486"/>
        <end position="692"/>
    </location>
</feature>
<accession>A0A432W0C8</accession>
<dbReference type="AlphaFoldDB" id="A0A432W0C8"/>
<organism evidence="4 5">
    <name type="scientific">Aliidiomarina iranensis</name>
    <dbReference type="NCBI Taxonomy" id="1434071"/>
    <lineage>
        <taxon>Bacteria</taxon>
        <taxon>Pseudomonadati</taxon>
        <taxon>Pseudomonadota</taxon>
        <taxon>Gammaproteobacteria</taxon>
        <taxon>Alteromonadales</taxon>
        <taxon>Idiomarinaceae</taxon>
        <taxon>Aliidiomarina</taxon>
    </lineage>
</organism>
<evidence type="ECO:0000256" key="1">
    <source>
        <dbReference type="ARBA" id="ARBA00022801"/>
    </source>
</evidence>
<dbReference type="Gene3D" id="3.40.50.1820">
    <property type="entry name" value="alpha/beta hydrolase"/>
    <property type="match status" value="1"/>
</dbReference>
<dbReference type="InterPro" id="IPR011042">
    <property type="entry name" value="6-blade_b-propeller_TolB-like"/>
</dbReference>
<sequence>MKDTNTMNYSNTVHFRSRLQPSVPVVNKISRLLFATMLVGTAGFNVTALADDHEPRPITAEDYYRTVALSDTQMSSDGSLIAFVKTTVAEDKQSRESNIWLSKNGQAPIQFTREKSDFSPIFFPDGERMLFLSGRDNGTALYQIATSGGEAQELLRLEQGSIRDVAIHPDGNALLLTISVDAEVENPLEKAEEAEASADVTVISDAVYKRQGGYLNANKIGLWHYDLTNETLTSLTGNTNYNEGSASYSPNGDCITFASNRHPQAADGYFSSSIFVRCDDEERELATPIGHASNPVWTGNHSIAYVYREDAYAAPDLQHYDLTIDAYQVLAEAMDHSPNGLQYAANALFFTTDDRGSRTLQSLDLNQGGYRYLGGRGVSLSDVAISQSGRLSWVEHNETNLPQVMSAASLAEFTAGETQKITTFNDALQAELDLAEYEVFQAENERGDILDVFFLRPISVQQGQSYPIILNIKGGPGGMWGHQWFQEMQLMRARGYAVVFTNYRGSSGYGQDFAEQVRLDYGGADYRDNIVALDAALARYTWLNNERVFITGGSHGGFLTNWATTQTDRFRAAVTQRSVSNWISEAGTQAFPPLSMIREFGGSIWDNYDYYWGRSPLKYANRVNTPTLIIHSDGDHITPIGQGEEWFFALKANNVPVELVVFANEGHGLSRNGKPINLVERLNRIIDWFDNYN</sequence>
<evidence type="ECO:0000256" key="2">
    <source>
        <dbReference type="ARBA" id="ARBA00022825"/>
    </source>
</evidence>
<evidence type="ECO:0000313" key="5">
    <source>
        <dbReference type="Proteomes" id="UP000288395"/>
    </source>
</evidence>
<dbReference type="InterPro" id="IPR029058">
    <property type="entry name" value="AB_hydrolase_fold"/>
</dbReference>
<dbReference type="OrthoDB" id="4269629at2"/>
<dbReference type="Gene3D" id="2.120.10.30">
    <property type="entry name" value="TolB, C-terminal domain"/>
    <property type="match status" value="2"/>
</dbReference>
<keyword evidence="2" id="KW-0645">Protease</keyword>
<evidence type="ECO:0000259" key="3">
    <source>
        <dbReference type="Pfam" id="PF00326"/>
    </source>
</evidence>
<dbReference type="GO" id="GO:0004252">
    <property type="term" value="F:serine-type endopeptidase activity"/>
    <property type="evidence" value="ECO:0007669"/>
    <property type="project" value="TreeGrafter"/>
</dbReference>
<reference evidence="5" key="1">
    <citation type="journal article" date="2018" name="Front. Microbiol.">
        <title>Genome-Based Analysis Reveals the Taxonomy and Diversity of the Family Idiomarinaceae.</title>
        <authorList>
            <person name="Liu Y."/>
            <person name="Lai Q."/>
            <person name="Shao Z."/>
        </authorList>
    </citation>
    <scope>NUCLEOTIDE SEQUENCE [LARGE SCALE GENOMIC DNA]</scope>
    <source>
        <strain evidence="5">GBPy7</strain>
    </source>
</reference>
<protein>
    <submittedName>
        <fullName evidence="4">S9 family peptidase</fullName>
    </submittedName>
</protein>
<dbReference type="InterPro" id="IPR001375">
    <property type="entry name" value="Peptidase_S9_cat"/>
</dbReference>
<name>A0A432W0C8_9GAMM</name>
<dbReference type="GO" id="GO:0006508">
    <property type="term" value="P:proteolysis"/>
    <property type="evidence" value="ECO:0007669"/>
    <property type="project" value="InterPro"/>
</dbReference>
<dbReference type="PANTHER" id="PTHR42776">
    <property type="entry name" value="SERINE PEPTIDASE S9 FAMILY MEMBER"/>
    <property type="match status" value="1"/>
</dbReference>
<dbReference type="SUPFAM" id="SSF53474">
    <property type="entry name" value="alpha/beta-Hydrolases"/>
    <property type="match status" value="1"/>
</dbReference>
<dbReference type="EMBL" id="PIPJ01000002">
    <property type="protein sequence ID" value="RUO22467.1"/>
    <property type="molecule type" value="Genomic_DNA"/>
</dbReference>